<dbReference type="RefSeq" id="WP_311504558.1">
    <property type="nucleotide sequence ID" value="NZ_JAVRHK010000017.1"/>
</dbReference>
<name>A0ABU3D9K2_9FLAO</name>
<comment type="caution">
    <text evidence="1">The sequence shown here is derived from an EMBL/GenBank/DDBJ whole genome shotgun (WGS) entry which is preliminary data.</text>
</comment>
<sequence>MKITTISVLMGWLFLFFLIPFSSSAQNYKAYNLDQILNTAGKAGTLFDVAQTEKVRSLIYDLNPTIFVKDQSIKSYQEENPLVLRVTPDSWNVLTGTNPIFNSVELLTLELPQVNNISGLLDLSELSSFNSLSYIFVECTGTCTASQVEQIFRSTKNITVFYLVTTPQ</sequence>
<accession>A0ABU3D9K2</accession>
<gene>
    <name evidence="1" type="ORF">RM539_16685</name>
</gene>
<protein>
    <submittedName>
        <fullName evidence="1">Uncharacterized protein</fullName>
    </submittedName>
</protein>
<dbReference type="EMBL" id="JAVRHK010000017">
    <property type="protein sequence ID" value="MDT0678222.1"/>
    <property type="molecule type" value="Genomic_DNA"/>
</dbReference>
<evidence type="ECO:0000313" key="1">
    <source>
        <dbReference type="EMBL" id="MDT0678222.1"/>
    </source>
</evidence>
<organism evidence="1 2">
    <name type="scientific">Autumnicola musiva</name>
    <dbReference type="NCBI Taxonomy" id="3075589"/>
    <lineage>
        <taxon>Bacteria</taxon>
        <taxon>Pseudomonadati</taxon>
        <taxon>Bacteroidota</taxon>
        <taxon>Flavobacteriia</taxon>
        <taxon>Flavobacteriales</taxon>
        <taxon>Flavobacteriaceae</taxon>
        <taxon>Autumnicola</taxon>
    </lineage>
</organism>
<proteinExistence type="predicted"/>
<evidence type="ECO:0000313" key="2">
    <source>
        <dbReference type="Proteomes" id="UP001262582"/>
    </source>
</evidence>
<dbReference type="Proteomes" id="UP001262582">
    <property type="component" value="Unassembled WGS sequence"/>
</dbReference>
<reference evidence="1 2" key="1">
    <citation type="submission" date="2023-09" db="EMBL/GenBank/DDBJ databases">
        <authorList>
            <person name="Rey-Velasco X."/>
        </authorList>
    </citation>
    <scope>NUCLEOTIDE SEQUENCE [LARGE SCALE GENOMIC DNA]</scope>
    <source>
        <strain evidence="1 2">F117</strain>
    </source>
</reference>
<keyword evidence="2" id="KW-1185">Reference proteome</keyword>